<keyword evidence="6" id="KW-1185">Reference proteome</keyword>
<feature type="transmembrane region" description="Helical" evidence="2">
    <location>
        <begin position="384"/>
        <end position="405"/>
    </location>
</feature>
<feature type="domain" description="DSC E3 ubiquitin ligase complex subunit 3 C-terminal" evidence="4">
    <location>
        <begin position="188"/>
        <end position="286"/>
    </location>
</feature>
<dbReference type="AlphaFoldDB" id="A0AAF0F468"/>
<evidence type="ECO:0000259" key="3">
    <source>
        <dbReference type="Pfam" id="PF10302"/>
    </source>
</evidence>
<feature type="region of interest" description="Disordered" evidence="1">
    <location>
        <begin position="164"/>
        <end position="190"/>
    </location>
</feature>
<dbReference type="Pfam" id="PF10302">
    <property type="entry name" value="Dsc3_N"/>
    <property type="match status" value="1"/>
</dbReference>
<evidence type="ECO:0000256" key="2">
    <source>
        <dbReference type="SAM" id="Phobius"/>
    </source>
</evidence>
<evidence type="ECO:0008006" key="7">
    <source>
        <dbReference type="Google" id="ProtNLM"/>
    </source>
</evidence>
<accession>A0AAF0F468</accession>
<sequence length="412" mass="46787">MSVSLCLRPLVVRFTDMHRDDEHIDLVYERGASDWPSLHQETVGELKEALRMHDSRRRGRRLRLILFGQVLSNAIKLASFLDTSMQIRERDQEEATCEHILLEKRPYSASQYTLHPIISNAPNNKFWGKQRAEHVRDESTFPLSNSGGVDVLRLSTVYLQCSLGSEDSNNTDEEEDSHPIPSTTSEPRGFDRLRYTAGMSALDVQVMREHFHQRSGVSLMPSGDLLRRQEEEELAYTLEEQWIDNMDETPEALIQSRRASPQSSALKGLLIGFFLPILPLFLAQDEAQPINWPAPPSPEQEQQMEQLWGVARILSDFRNRPPQATQGDGDAQLREEAQQTATLLTNLLNVRQAQSTRADTNSDDEDDEDVSGPSVRRLTRQDRYGLFAPYTYFAVLVGLSINALLGGLRMLL</sequence>
<protein>
    <recommendedName>
        <fullName evidence="7">Ubiquitin-like domain-containing protein</fullName>
    </recommendedName>
</protein>
<evidence type="ECO:0000256" key="1">
    <source>
        <dbReference type="SAM" id="MobiDB-lite"/>
    </source>
</evidence>
<reference evidence="5" key="1">
    <citation type="submission" date="2023-02" db="EMBL/GenBank/DDBJ databases">
        <title>Mating type loci evolution in Malassezia.</title>
        <authorList>
            <person name="Coelho M.A."/>
        </authorList>
    </citation>
    <scope>NUCLEOTIDE SEQUENCE</scope>
    <source>
        <strain evidence="5">CBS 14136</strain>
    </source>
</reference>
<evidence type="ECO:0000313" key="5">
    <source>
        <dbReference type="EMBL" id="WFD42378.1"/>
    </source>
</evidence>
<feature type="domain" description="DSC E3 ubiquitin ligase complex subunit 3 ubiquitin-like" evidence="3">
    <location>
        <begin position="10"/>
        <end position="164"/>
    </location>
</feature>
<evidence type="ECO:0000313" key="6">
    <source>
        <dbReference type="Proteomes" id="UP001214628"/>
    </source>
</evidence>
<keyword evidence="2" id="KW-0812">Transmembrane</keyword>
<dbReference type="Proteomes" id="UP001214628">
    <property type="component" value="Chromosome 1"/>
</dbReference>
<dbReference type="PANTHER" id="PTHR28049:SF1">
    <property type="entry name" value="DSC E3 UBIQUITIN LIGASE COMPLEX SUBUNIT 3"/>
    <property type="match status" value="1"/>
</dbReference>
<dbReference type="InterPro" id="IPR019413">
    <property type="entry name" value="Dsc3_ub-like_dom"/>
</dbReference>
<keyword evidence="2" id="KW-0472">Membrane</keyword>
<dbReference type="Pfam" id="PF13373">
    <property type="entry name" value="Dsc3_C"/>
    <property type="match status" value="1"/>
</dbReference>
<dbReference type="InterPro" id="IPR025390">
    <property type="entry name" value="Dsc3_C"/>
</dbReference>
<dbReference type="GO" id="GO:0044695">
    <property type="term" value="C:Dsc E3 ubiquitin ligase complex"/>
    <property type="evidence" value="ECO:0007669"/>
    <property type="project" value="InterPro"/>
</dbReference>
<gene>
    <name evidence="5" type="ORF">MPSI1_001020</name>
</gene>
<keyword evidence="2" id="KW-1133">Transmembrane helix</keyword>
<dbReference type="GO" id="GO:0005783">
    <property type="term" value="C:endoplasmic reticulum"/>
    <property type="evidence" value="ECO:0007669"/>
    <property type="project" value="TreeGrafter"/>
</dbReference>
<proteinExistence type="predicted"/>
<name>A0AAF0F468_9BASI</name>
<feature type="compositionally biased region" description="Acidic residues" evidence="1">
    <location>
        <begin position="361"/>
        <end position="370"/>
    </location>
</feature>
<feature type="region of interest" description="Disordered" evidence="1">
    <location>
        <begin position="352"/>
        <end position="376"/>
    </location>
</feature>
<dbReference type="InterPro" id="IPR045226">
    <property type="entry name" value="Dsc3"/>
</dbReference>
<dbReference type="PANTHER" id="PTHR28049">
    <property type="entry name" value="TRANSMEMBRANE PROTEIN YOR223W"/>
    <property type="match status" value="1"/>
</dbReference>
<organism evidence="5 6">
    <name type="scientific">Malassezia psittaci</name>
    <dbReference type="NCBI Taxonomy" id="1821823"/>
    <lineage>
        <taxon>Eukaryota</taxon>
        <taxon>Fungi</taxon>
        <taxon>Dikarya</taxon>
        <taxon>Basidiomycota</taxon>
        <taxon>Ustilaginomycotina</taxon>
        <taxon>Malasseziomycetes</taxon>
        <taxon>Malasseziales</taxon>
        <taxon>Malasseziaceae</taxon>
        <taxon>Malassezia</taxon>
    </lineage>
</organism>
<evidence type="ECO:0000259" key="4">
    <source>
        <dbReference type="Pfam" id="PF13373"/>
    </source>
</evidence>
<dbReference type="EMBL" id="CP118375">
    <property type="protein sequence ID" value="WFD42378.1"/>
    <property type="molecule type" value="Genomic_DNA"/>
</dbReference>